<proteinExistence type="predicted"/>
<sequence length="100" mass="10923">MTETTMIDFDQLVETLRDHLDLSGDAVSHALMSLDGDRLATLTRNLDPDELVRMLEVAGIEANELPQDDLTSVFETLAEAVSEVLDEEGGRKPSAPDGRP</sequence>
<dbReference type="EMBL" id="AVFL01000003">
    <property type="protein sequence ID" value="EWY41855.1"/>
    <property type="molecule type" value="Genomic_DNA"/>
</dbReference>
<organism evidence="1 2">
    <name type="scientific">Skermanella stibiiresistens SB22</name>
    <dbReference type="NCBI Taxonomy" id="1385369"/>
    <lineage>
        <taxon>Bacteria</taxon>
        <taxon>Pseudomonadati</taxon>
        <taxon>Pseudomonadota</taxon>
        <taxon>Alphaproteobacteria</taxon>
        <taxon>Rhodospirillales</taxon>
        <taxon>Azospirillaceae</taxon>
        <taxon>Skermanella</taxon>
    </lineage>
</organism>
<dbReference type="STRING" id="1385369.N825_24775"/>
<dbReference type="Proteomes" id="UP000019486">
    <property type="component" value="Unassembled WGS sequence"/>
</dbReference>
<protein>
    <submittedName>
        <fullName evidence="1">Uncharacterized protein</fullName>
    </submittedName>
</protein>
<evidence type="ECO:0000313" key="2">
    <source>
        <dbReference type="Proteomes" id="UP000019486"/>
    </source>
</evidence>
<reference evidence="1 2" key="1">
    <citation type="submission" date="2013-08" db="EMBL/GenBank/DDBJ databases">
        <title>The genome sequence of Skermanella stibiiresistens.</title>
        <authorList>
            <person name="Zhu W."/>
            <person name="Wang G."/>
        </authorList>
    </citation>
    <scope>NUCLEOTIDE SEQUENCE [LARGE SCALE GENOMIC DNA]</scope>
    <source>
        <strain evidence="1 2">SB22</strain>
    </source>
</reference>
<gene>
    <name evidence="1" type="ORF">N825_24775</name>
</gene>
<evidence type="ECO:0000313" key="1">
    <source>
        <dbReference type="EMBL" id="EWY41855.1"/>
    </source>
</evidence>
<name>W9H6J3_9PROT</name>
<keyword evidence="2" id="KW-1185">Reference proteome</keyword>
<dbReference type="AlphaFoldDB" id="W9H6J3"/>
<accession>W9H6J3</accession>
<comment type="caution">
    <text evidence="1">The sequence shown here is derived from an EMBL/GenBank/DDBJ whole genome shotgun (WGS) entry which is preliminary data.</text>
</comment>